<sequence length="229" mass="25203">MPHKTVSKYSQKFQRHWLVLHVLVSFLYIAVGTNAAQATVISLNEDGTYSTNTKLDFLQQEKQDLENLILEIPLTRVSAATQTKPHELFAAFITSTGEKFDNISPDIIQAVIKTESNFNAKALSPKGAQGLMQLMPATVLRYGLTDVYDPQQNIEAGSAELSRLLTLYHDLPIALAAYNAGEVAVKKYDGIPPFSETQNYVVKVLSEILALQTKKISAMTAVNISTVSD</sequence>
<dbReference type="InterPro" id="IPR008258">
    <property type="entry name" value="Transglycosylase_SLT_dom_1"/>
</dbReference>
<dbReference type="AlphaFoldDB" id="A0A3B0T085"/>
<dbReference type="PANTHER" id="PTHR37423:SF2">
    <property type="entry name" value="MEMBRANE-BOUND LYTIC MUREIN TRANSGLYCOSYLASE C"/>
    <property type="match status" value="1"/>
</dbReference>
<dbReference type="Gene3D" id="1.10.530.10">
    <property type="match status" value="1"/>
</dbReference>
<dbReference type="PANTHER" id="PTHR37423">
    <property type="entry name" value="SOLUBLE LYTIC MUREIN TRANSGLYCOSYLASE-RELATED"/>
    <property type="match status" value="1"/>
</dbReference>
<organism evidence="2">
    <name type="scientific">hydrothermal vent metagenome</name>
    <dbReference type="NCBI Taxonomy" id="652676"/>
    <lineage>
        <taxon>unclassified sequences</taxon>
        <taxon>metagenomes</taxon>
        <taxon>ecological metagenomes</taxon>
    </lineage>
</organism>
<dbReference type="CDD" id="cd00254">
    <property type="entry name" value="LT-like"/>
    <property type="match status" value="1"/>
</dbReference>
<keyword evidence="2" id="KW-0326">Glycosidase</keyword>
<dbReference type="SUPFAM" id="SSF53955">
    <property type="entry name" value="Lysozyme-like"/>
    <property type="match status" value="1"/>
</dbReference>
<accession>A0A3B0T085</accession>
<dbReference type="EC" id="3.2.1.-" evidence="2"/>
<dbReference type="GO" id="GO:0016798">
    <property type="term" value="F:hydrolase activity, acting on glycosyl bonds"/>
    <property type="evidence" value="ECO:0007669"/>
    <property type="project" value="UniProtKB-KW"/>
</dbReference>
<feature type="domain" description="Transglycosylase SLT" evidence="1">
    <location>
        <begin position="99"/>
        <end position="199"/>
    </location>
</feature>
<dbReference type="EMBL" id="UOEE01000294">
    <property type="protein sequence ID" value="VAW00416.1"/>
    <property type="molecule type" value="Genomic_DNA"/>
</dbReference>
<dbReference type="InterPro" id="IPR023346">
    <property type="entry name" value="Lysozyme-like_dom_sf"/>
</dbReference>
<proteinExistence type="predicted"/>
<evidence type="ECO:0000313" key="2">
    <source>
        <dbReference type="EMBL" id="VAW00416.1"/>
    </source>
</evidence>
<dbReference type="Pfam" id="PF01464">
    <property type="entry name" value="SLT"/>
    <property type="match status" value="1"/>
</dbReference>
<name>A0A3B0T085_9ZZZZ</name>
<protein>
    <submittedName>
        <fullName evidence="2">Membrane-bound lytic murein transglycosylase D</fullName>
        <ecNumber evidence="2">3.2.1.-</ecNumber>
    </submittedName>
</protein>
<keyword evidence="2" id="KW-0378">Hydrolase</keyword>
<gene>
    <name evidence="2" type="ORF">MNBD_ALPHA06-1741</name>
</gene>
<reference evidence="2" key="1">
    <citation type="submission" date="2018-06" db="EMBL/GenBank/DDBJ databases">
        <authorList>
            <person name="Zhirakovskaya E."/>
        </authorList>
    </citation>
    <scope>NUCLEOTIDE SEQUENCE</scope>
</reference>
<evidence type="ECO:0000259" key="1">
    <source>
        <dbReference type="Pfam" id="PF01464"/>
    </source>
</evidence>